<dbReference type="RefSeq" id="WP_007416456.1">
    <property type="nucleotide sequence ID" value="NZ_ABOX02000027.1"/>
</dbReference>
<dbReference type="STRING" id="320771.Cflav_PD2301"/>
<dbReference type="CDD" id="cd00060">
    <property type="entry name" value="FHA"/>
    <property type="match status" value="1"/>
</dbReference>
<keyword evidence="4" id="KW-1185">Reference proteome</keyword>
<dbReference type="EMBL" id="ABOX02000027">
    <property type="protein sequence ID" value="EEF59457.1"/>
    <property type="molecule type" value="Genomic_DNA"/>
</dbReference>
<dbReference type="SMART" id="SM00240">
    <property type="entry name" value="FHA"/>
    <property type="match status" value="1"/>
</dbReference>
<keyword evidence="1" id="KW-0812">Transmembrane</keyword>
<dbReference type="InterPro" id="IPR050923">
    <property type="entry name" value="Cell_Proc_Reg/RNA_Proc"/>
</dbReference>
<evidence type="ECO:0000259" key="2">
    <source>
        <dbReference type="PROSITE" id="PS50006"/>
    </source>
</evidence>
<proteinExistence type="predicted"/>
<feature type="domain" description="FHA" evidence="2">
    <location>
        <begin position="23"/>
        <end position="72"/>
    </location>
</feature>
<comment type="caution">
    <text evidence="3">The sequence shown here is derived from an EMBL/GenBank/DDBJ whole genome shotgun (WGS) entry which is preliminary data.</text>
</comment>
<dbReference type="InterPro" id="IPR008984">
    <property type="entry name" value="SMAD_FHA_dom_sf"/>
</dbReference>
<dbReference type="AlphaFoldDB" id="B9XKW3"/>
<sequence length="180" mass="18836">MAKLVVLSEGLTGQSFDLKVDKTTIGRVEDNAFQIAQPSVSSHHCEILLKGNEVVVVDLNSTNGTFINGKQIAGEAVLKPGQTLRLGQVDLRLDDGTGVVTPAAAPAAAAKKKVDSTMVVPKGVSMEQLEQGGQTGFDSGKTGFSKKDNKTNKYFVIGGVVFGVIIVGILLVVLLSIGKK</sequence>
<evidence type="ECO:0000313" key="3">
    <source>
        <dbReference type="EMBL" id="EEF59457.1"/>
    </source>
</evidence>
<name>B9XKW3_PEDPL</name>
<dbReference type="OrthoDB" id="200290at2"/>
<dbReference type="Pfam" id="PF00498">
    <property type="entry name" value="FHA"/>
    <property type="match status" value="1"/>
</dbReference>
<dbReference type="InterPro" id="IPR000253">
    <property type="entry name" value="FHA_dom"/>
</dbReference>
<dbReference type="Proteomes" id="UP000003688">
    <property type="component" value="Unassembled WGS sequence"/>
</dbReference>
<evidence type="ECO:0000256" key="1">
    <source>
        <dbReference type="SAM" id="Phobius"/>
    </source>
</evidence>
<accession>B9XKW3</accession>
<protein>
    <submittedName>
        <fullName evidence="3">FHA domain containing protein</fullName>
    </submittedName>
</protein>
<reference evidence="3 4" key="1">
    <citation type="journal article" date="2011" name="J. Bacteriol.">
        <title>Genome sequence of 'Pedosphaera parvula' Ellin514, an aerobic Verrucomicrobial isolate from pasture soil.</title>
        <authorList>
            <person name="Kant R."/>
            <person name="van Passel M.W."/>
            <person name="Sangwan P."/>
            <person name="Palva A."/>
            <person name="Lucas S."/>
            <person name="Copeland A."/>
            <person name="Lapidus A."/>
            <person name="Glavina Del Rio T."/>
            <person name="Dalin E."/>
            <person name="Tice H."/>
            <person name="Bruce D."/>
            <person name="Goodwin L."/>
            <person name="Pitluck S."/>
            <person name="Chertkov O."/>
            <person name="Larimer F.W."/>
            <person name="Land M.L."/>
            <person name="Hauser L."/>
            <person name="Brettin T.S."/>
            <person name="Detter J.C."/>
            <person name="Han S."/>
            <person name="de Vos W.M."/>
            <person name="Janssen P.H."/>
            <person name="Smidt H."/>
        </authorList>
    </citation>
    <scope>NUCLEOTIDE SEQUENCE [LARGE SCALE GENOMIC DNA]</scope>
    <source>
        <strain evidence="3 4">Ellin514</strain>
    </source>
</reference>
<dbReference type="Gene3D" id="2.60.200.20">
    <property type="match status" value="1"/>
</dbReference>
<dbReference type="SUPFAM" id="SSF49879">
    <property type="entry name" value="SMAD/FHA domain"/>
    <property type="match status" value="1"/>
</dbReference>
<organism evidence="3 4">
    <name type="scientific">Pedosphaera parvula (strain Ellin514)</name>
    <dbReference type="NCBI Taxonomy" id="320771"/>
    <lineage>
        <taxon>Bacteria</taxon>
        <taxon>Pseudomonadati</taxon>
        <taxon>Verrucomicrobiota</taxon>
        <taxon>Pedosphaerae</taxon>
        <taxon>Pedosphaerales</taxon>
        <taxon>Pedosphaeraceae</taxon>
        <taxon>Pedosphaera</taxon>
    </lineage>
</organism>
<dbReference type="PROSITE" id="PS50006">
    <property type="entry name" value="FHA_DOMAIN"/>
    <property type="match status" value="1"/>
</dbReference>
<keyword evidence="1" id="KW-1133">Transmembrane helix</keyword>
<gene>
    <name evidence="3" type="ORF">Cflav_PD2301</name>
</gene>
<evidence type="ECO:0000313" key="4">
    <source>
        <dbReference type="Proteomes" id="UP000003688"/>
    </source>
</evidence>
<dbReference type="PANTHER" id="PTHR23308">
    <property type="entry name" value="NUCLEAR INHIBITOR OF PROTEIN PHOSPHATASE-1"/>
    <property type="match status" value="1"/>
</dbReference>
<feature type="transmembrane region" description="Helical" evidence="1">
    <location>
        <begin position="154"/>
        <end position="177"/>
    </location>
</feature>
<keyword evidence="1" id="KW-0472">Membrane</keyword>